<sequence>MELHFAHIQFVPWGIALKKRLRSLSGWVAEMASSKGEAFFCYGSESLKADVIPYIRV</sequence>
<keyword evidence="1" id="KW-1185">Reference proteome</keyword>
<organism evidence="1 2">
    <name type="scientific">Parascaris univalens</name>
    <name type="common">Nematode worm</name>
    <dbReference type="NCBI Taxonomy" id="6257"/>
    <lineage>
        <taxon>Eukaryota</taxon>
        <taxon>Metazoa</taxon>
        <taxon>Ecdysozoa</taxon>
        <taxon>Nematoda</taxon>
        <taxon>Chromadorea</taxon>
        <taxon>Rhabditida</taxon>
        <taxon>Spirurina</taxon>
        <taxon>Ascaridomorpha</taxon>
        <taxon>Ascaridoidea</taxon>
        <taxon>Ascarididae</taxon>
        <taxon>Parascaris</taxon>
    </lineage>
</organism>
<evidence type="ECO:0000313" key="2">
    <source>
        <dbReference type="WBParaSite" id="PgR097_g011_t07"/>
    </source>
</evidence>
<reference evidence="2" key="1">
    <citation type="submission" date="2022-11" db="UniProtKB">
        <authorList>
            <consortium name="WormBaseParasite"/>
        </authorList>
    </citation>
    <scope>IDENTIFICATION</scope>
</reference>
<evidence type="ECO:0000313" key="1">
    <source>
        <dbReference type="Proteomes" id="UP000887569"/>
    </source>
</evidence>
<dbReference type="Proteomes" id="UP000887569">
    <property type="component" value="Unplaced"/>
</dbReference>
<protein>
    <submittedName>
        <fullName evidence="2">SCP domain-containing protein</fullName>
    </submittedName>
</protein>
<name>A0A915C7J1_PARUN</name>
<dbReference type="AlphaFoldDB" id="A0A915C7J1"/>
<dbReference type="WBParaSite" id="PgR097_g011_t07">
    <property type="protein sequence ID" value="PgR097_g011_t07"/>
    <property type="gene ID" value="PgR097_g011"/>
</dbReference>
<accession>A0A915C7J1</accession>
<proteinExistence type="predicted"/>